<dbReference type="Gene3D" id="3.80.10.10">
    <property type="entry name" value="Ribonuclease Inhibitor"/>
    <property type="match status" value="1"/>
</dbReference>
<evidence type="ECO:0000313" key="1">
    <source>
        <dbReference type="EMBL" id="KAL0570203.1"/>
    </source>
</evidence>
<sequence>MLNIPLHFFDNCPALRSLHISPPFPGRYLTKVPSLPWSQIRWLRLFIAYNVGAFPILSRCSGVQHLEANRVGFPYSQSYSDHVVSNEITALDVTSAFDQNEVDGVFQHTTLKALSSLKICGGIRSMSGQTTWLEWNETRLRDFLQRSSCTITSLYLKNLPISDEQTLSLLRMMPNISSLCIEELRNEGENRIVTKTFLNGFDAKTSLTFPFSSPLVPRLAELKLVVHAKDLHSDPFTKALLCRWLPDPSEATELGVDCLQSIAIVVILGPNQEGGCLDGLLGFRDAGMRLAITYGTVSELYPHD</sequence>
<protein>
    <submittedName>
        <fullName evidence="1">Uncharacterized protein</fullName>
    </submittedName>
</protein>
<gene>
    <name evidence="1" type="ORF">V5O48_011759</name>
</gene>
<name>A0ABR3F4N0_9AGAR</name>
<proteinExistence type="predicted"/>
<reference evidence="1 2" key="1">
    <citation type="submission" date="2024-02" db="EMBL/GenBank/DDBJ databases">
        <title>A draft genome for the cacao thread blight pathogen Marasmius crinis-equi.</title>
        <authorList>
            <person name="Cohen S.P."/>
            <person name="Baruah I.K."/>
            <person name="Amoako-Attah I."/>
            <person name="Bukari Y."/>
            <person name="Meinhardt L.W."/>
            <person name="Bailey B.A."/>
        </authorList>
    </citation>
    <scope>NUCLEOTIDE SEQUENCE [LARGE SCALE GENOMIC DNA]</scope>
    <source>
        <strain evidence="1 2">GH-76</strain>
    </source>
</reference>
<evidence type="ECO:0000313" key="2">
    <source>
        <dbReference type="Proteomes" id="UP001465976"/>
    </source>
</evidence>
<dbReference type="SUPFAM" id="SSF52047">
    <property type="entry name" value="RNI-like"/>
    <property type="match status" value="1"/>
</dbReference>
<comment type="caution">
    <text evidence="1">The sequence shown here is derived from an EMBL/GenBank/DDBJ whole genome shotgun (WGS) entry which is preliminary data.</text>
</comment>
<organism evidence="1 2">
    <name type="scientific">Marasmius crinis-equi</name>
    <dbReference type="NCBI Taxonomy" id="585013"/>
    <lineage>
        <taxon>Eukaryota</taxon>
        <taxon>Fungi</taxon>
        <taxon>Dikarya</taxon>
        <taxon>Basidiomycota</taxon>
        <taxon>Agaricomycotina</taxon>
        <taxon>Agaricomycetes</taxon>
        <taxon>Agaricomycetidae</taxon>
        <taxon>Agaricales</taxon>
        <taxon>Marasmiineae</taxon>
        <taxon>Marasmiaceae</taxon>
        <taxon>Marasmius</taxon>
    </lineage>
</organism>
<keyword evidence="2" id="KW-1185">Reference proteome</keyword>
<dbReference type="Proteomes" id="UP001465976">
    <property type="component" value="Unassembled WGS sequence"/>
</dbReference>
<dbReference type="EMBL" id="JBAHYK010000976">
    <property type="protein sequence ID" value="KAL0570203.1"/>
    <property type="molecule type" value="Genomic_DNA"/>
</dbReference>
<dbReference type="InterPro" id="IPR032675">
    <property type="entry name" value="LRR_dom_sf"/>
</dbReference>
<accession>A0ABR3F4N0</accession>